<dbReference type="OrthoDB" id="77656at2759"/>
<evidence type="ECO:0000313" key="4">
    <source>
        <dbReference type="Proteomes" id="UP000054350"/>
    </source>
</evidence>
<evidence type="ECO:0000313" key="3">
    <source>
        <dbReference type="EMBL" id="KNE57008.1"/>
    </source>
</evidence>
<protein>
    <submittedName>
        <fullName evidence="3">Uncharacterized protein</fullName>
    </submittedName>
</protein>
<sequence length="360" mass="37016">MSVSVSASTTAAAAATATAAAVSTALVAPSPSRRRWAREHPLAAAAAALAVAAATGAVLHWWRQSKSTARSSASADAAETDAEPATPLSSKLRVSVTLRNTALWSPSADPLRPNYAFMEGAKVALTRALAADARIELHVLAMVASPAETDAVLRLLATAGLLAHVPRDRVHLVQLEAGATRGISPTRGLTATARAKIQLLEQIRPHLHIEGTRSARSLHAMAAVAPATTVIWVHPRRATALAAGHAGATRMARSRSLDSTCSSDSDHTVVPPPLPLQQQQASAVTGLLTPPGSPPAIRPTAMDSSSNSSVSDHDLRLASALPLRDDDTVLPRNVVVLPSLAAAVAPRGPVANAVAMVAAP</sequence>
<reference evidence="4" key="2">
    <citation type="submission" date="2009-11" db="EMBL/GenBank/DDBJ databases">
        <title>The Genome Sequence of Allomyces macrogynus strain ATCC 38327.</title>
        <authorList>
            <consortium name="The Broad Institute Genome Sequencing Platform"/>
            <person name="Russ C."/>
            <person name="Cuomo C."/>
            <person name="Shea T."/>
            <person name="Young S.K."/>
            <person name="Zeng Q."/>
            <person name="Koehrsen M."/>
            <person name="Haas B."/>
            <person name="Borodovsky M."/>
            <person name="Guigo R."/>
            <person name="Alvarado L."/>
            <person name="Berlin A."/>
            <person name="Borenstein D."/>
            <person name="Chen Z."/>
            <person name="Engels R."/>
            <person name="Freedman E."/>
            <person name="Gellesch M."/>
            <person name="Goldberg J."/>
            <person name="Griggs A."/>
            <person name="Gujja S."/>
            <person name="Heiman D."/>
            <person name="Hepburn T."/>
            <person name="Howarth C."/>
            <person name="Jen D."/>
            <person name="Larson L."/>
            <person name="Lewis B."/>
            <person name="Mehta T."/>
            <person name="Park D."/>
            <person name="Pearson M."/>
            <person name="Roberts A."/>
            <person name="Saif S."/>
            <person name="Shenoy N."/>
            <person name="Sisk P."/>
            <person name="Stolte C."/>
            <person name="Sykes S."/>
            <person name="Walk T."/>
            <person name="White J."/>
            <person name="Yandava C."/>
            <person name="Burger G."/>
            <person name="Gray M.W."/>
            <person name="Holland P.W.H."/>
            <person name="King N."/>
            <person name="Lang F.B.F."/>
            <person name="Roger A.J."/>
            <person name="Ruiz-Trillo I."/>
            <person name="Lander E."/>
            <person name="Nusbaum C."/>
        </authorList>
    </citation>
    <scope>NUCLEOTIDE SEQUENCE [LARGE SCALE GENOMIC DNA]</scope>
    <source>
        <strain evidence="4">ATCC 38327</strain>
    </source>
</reference>
<keyword evidence="2" id="KW-1133">Transmembrane helix</keyword>
<accession>A0A0L0S3A2</accession>
<dbReference type="VEuPathDB" id="FungiDB:AMAG_02768"/>
<evidence type="ECO:0000256" key="2">
    <source>
        <dbReference type="SAM" id="Phobius"/>
    </source>
</evidence>
<dbReference type="EMBL" id="GG745331">
    <property type="protein sequence ID" value="KNE57008.1"/>
    <property type="molecule type" value="Genomic_DNA"/>
</dbReference>
<organism evidence="3 4">
    <name type="scientific">Allomyces macrogynus (strain ATCC 38327)</name>
    <name type="common">Allomyces javanicus var. macrogynus</name>
    <dbReference type="NCBI Taxonomy" id="578462"/>
    <lineage>
        <taxon>Eukaryota</taxon>
        <taxon>Fungi</taxon>
        <taxon>Fungi incertae sedis</taxon>
        <taxon>Blastocladiomycota</taxon>
        <taxon>Blastocladiomycetes</taxon>
        <taxon>Blastocladiales</taxon>
        <taxon>Blastocladiaceae</taxon>
        <taxon>Allomyces</taxon>
    </lineage>
</organism>
<dbReference type="AlphaFoldDB" id="A0A0L0S3A2"/>
<reference evidence="3 4" key="1">
    <citation type="submission" date="2009-11" db="EMBL/GenBank/DDBJ databases">
        <title>Annotation of Allomyces macrogynus ATCC 38327.</title>
        <authorList>
            <consortium name="The Broad Institute Genome Sequencing Platform"/>
            <person name="Russ C."/>
            <person name="Cuomo C."/>
            <person name="Burger G."/>
            <person name="Gray M.W."/>
            <person name="Holland P.W.H."/>
            <person name="King N."/>
            <person name="Lang F.B.F."/>
            <person name="Roger A.J."/>
            <person name="Ruiz-Trillo I."/>
            <person name="Young S.K."/>
            <person name="Zeng Q."/>
            <person name="Gargeya S."/>
            <person name="Fitzgerald M."/>
            <person name="Haas B."/>
            <person name="Abouelleil A."/>
            <person name="Alvarado L."/>
            <person name="Arachchi H.M."/>
            <person name="Berlin A."/>
            <person name="Chapman S.B."/>
            <person name="Gearin G."/>
            <person name="Goldberg J."/>
            <person name="Griggs A."/>
            <person name="Gujja S."/>
            <person name="Hansen M."/>
            <person name="Heiman D."/>
            <person name="Howarth C."/>
            <person name="Larimer J."/>
            <person name="Lui A."/>
            <person name="MacDonald P.J.P."/>
            <person name="McCowen C."/>
            <person name="Montmayeur A."/>
            <person name="Murphy C."/>
            <person name="Neiman D."/>
            <person name="Pearson M."/>
            <person name="Priest M."/>
            <person name="Roberts A."/>
            <person name="Saif S."/>
            <person name="Shea T."/>
            <person name="Sisk P."/>
            <person name="Stolte C."/>
            <person name="Sykes S."/>
            <person name="Wortman J."/>
            <person name="Nusbaum C."/>
            <person name="Birren B."/>
        </authorList>
    </citation>
    <scope>NUCLEOTIDE SEQUENCE [LARGE SCALE GENOMIC DNA]</scope>
    <source>
        <strain evidence="3 4">ATCC 38327</strain>
    </source>
</reference>
<keyword evidence="4" id="KW-1185">Reference proteome</keyword>
<evidence type="ECO:0000256" key="1">
    <source>
        <dbReference type="SAM" id="MobiDB-lite"/>
    </source>
</evidence>
<proteinExistence type="predicted"/>
<keyword evidence="2" id="KW-0472">Membrane</keyword>
<feature type="transmembrane region" description="Helical" evidence="2">
    <location>
        <begin position="43"/>
        <end position="62"/>
    </location>
</feature>
<name>A0A0L0S3A2_ALLM3</name>
<feature type="region of interest" description="Disordered" evidence="1">
    <location>
        <begin position="279"/>
        <end position="311"/>
    </location>
</feature>
<gene>
    <name evidence="3" type="ORF">AMAG_02768</name>
</gene>
<dbReference type="Proteomes" id="UP000054350">
    <property type="component" value="Unassembled WGS sequence"/>
</dbReference>
<keyword evidence="2" id="KW-0812">Transmembrane</keyword>